<evidence type="ECO:0000256" key="6">
    <source>
        <dbReference type="SAM" id="Phobius"/>
    </source>
</evidence>
<feature type="transmembrane region" description="Helical" evidence="6">
    <location>
        <begin position="299"/>
        <end position="322"/>
    </location>
</feature>
<name>A0A9P4I4H3_9PEZI</name>
<comment type="subcellular location">
    <subcellularLocation>
        <location evidence="1">Membrane</location>
        <topology evidence="1">Multi-pass membrane protein</topology>
    </subcellularLocation>
</comment>
<feature type="transmembrane region" description="Helical" evidence="6">
    <location>
        <begin position="342"/>
        <end position="359"/>
    </location>
</feature>
<feature type="transmembrane region" description="Helical" evidence="6">
    <location>
        <begin position="266"/>
        <end position="287"/>
    </location>
</feature>
<protein>
    <submittedName>
        <fullName evidence="7">MFS general substrate transporter</fullName>
    </submittedName>
</protein>
<keyword evidence="4 6" id="KW-0472">Membrane</keyword>
<dbReference type="InterPro" id="IPR010291">
    <property type="entry name" value="Ion_channel_UNC-93"/>
</dbReference>
<dbReference type="Proteomes" id="UP000799772">
    <property type="component" value="Unassembled WGS sequence"/>
</dbReference>
<evidence type="ECO:0000313" key="7">
    <source>
        <dbReference type="EMBL" id="KAF2092813.1"/>
    </source>
</evidence>
<keyword evidence="3 6" id="KW-1133">Transmembrane helix</keyword>
<feature type="transmembrane region" description="Helical" evidence="6">
    <location>
        <begin position="49"/>
        <end position="67"/>
    </location>
</feature>
<accession>A0A9P4I4H3</accession>
<evidence type="ECO:0000256" key="1">
    <source>
        <dbReference type="ARBA" id="ARBA00004141"/>
    </source>
</evidence>
<dbReference type="AlphaFoldDB" id="A0A9P4I4H3"/>
<evidence type="ECO:0000256" key="4">
    <source>
        <dbReference type="ARBA" id="ARBA00023136"/>
    </source>
</evidence>
<dbReference type="Gene3D" id="1.20.1250.20">
    <property type="entry name" value="MFS general substrate transporter like domains"/>
    <property type="match status" value="2"/>
</dbReference>
<reference evidence="7" key="1">
    <citation type="journal article" date="2020" name="Stud. Mycol.">
        <title>101 Dothideomycetes genomes: a test case for predicting lifestyles and emergence of pathogens.</title>
        <authorList>
            <person name="Haridas S."/>
            <person name="Albert R."/>
            <person name="Binder M."/>
            <person name="Bloem J."/>
            <person name="Labutti K."/>
            <person name="Salamov A."/>
            <person name="Andreopoulos B."/>
            <person name="Baker S."/>
            <person name="Barry K."/>
            <person name="Bills G."/>
            <person name="Bluhm B."/>
            <person name="Cannon C."/>
            <person name="Castanera R."/>
            <person name="Culley D."/>
            <person name="Daum C."/>
            <person name="Ezra D."/>
            <person name="Gonzalez J."/>
            <person name="Henrissat B."/>
            <person name="Kuo A."/>
            <person name="Liang C."/>
            <person name="Lipzen A."/>
            <person name="Lutzoni F."/>
            <person name="Magnuson J."/>
            <person name="Mondo S."/>
            <person name="Nolan M."/>
            <person name="Ohm R."/>
            <person name="Pangilinan J."/>
            <person name="Park H.-J."/>
            <person name="Ramirez L."/>
            <person name="Alfaro M."/>
            <person name="Sun H."/>
            <person name="Tritt A."/>
            <person name="Yoshinaga Y."/>
            <person name="Zwiers L.-H."/>
            <person name="Turgeon B."/>
            <person name="Goodwin S."/>
            <person name="Spatafora J."/>
            <person name="Crous P."/>
            <person name="Grigoriev I."/>
        </authorList>
    </citation>
    <scope>NUCLEOTIDE SEQUENCE</scope>
    <source>
        <strain evidence="7">CBS 133067</strain>
    </source>
</reference>
<dbReference type="SUPFAM" id="SSF103473">
    <property type="entry name" value="MFS general substrate transporter"/>
    <property type="match status" value="1"/>
</dbReference>
<feature type="transmembrane region" description="Helical" evidence="6">
    <location>
        <begin position="14"/>
        <end position="37"/>
    </location>
</feature>
<feature type="transmembrane region" description="Helical" evidence="6">
    <location>
        <begin position="380"/>
        <end position="398"/>
    </location>
</feature>
<evidence type="ECO:0000313" key="8">
    <source>
        <dbReference type="Proteomes" id="UP000799772"/>
    </source>
</evidence>
<dbReference type="OrthoDB" id="196103at2759"/>
<feature type="transmembrane region" description="Helical" evidence="6">
    <location>
        <begin position="104"/>
        <end position="128"/>
    </location>
</feature>
<feature type="region of interest" description="Disordered" evidence="5">
    <location>
        <begin position="467"/>
        <end position="488"/>
    </location>
</feature>
<keyword evidence="8" id="KW-1185">Reference proteome</keyword>
<evidence type="ECO:0000256" key="3">
    <source>
        <dbReference type="ARBA" id="ARBA00022989"/>
    </source>
</evidence>
<feature type="transmembrane region" description="Helical" evidence="6">
    <location>
        <begin position="238"/>
        <end position="260"/>
    </location>
</feature>
<proteinExistence type="predicted"/>
<dbReference type="PANTHER" id="PTHR23294:SF59">
    <property type="entry name" value="UNC93-LIKE PROTEIN C922.05C"/>
    <property type="match status" value="1"/>
</dbReference>
<feature type="transmembrane region" description="Helical" evidence="6">
    <location>
        <begin position="410"/>
        <end position="431"/>
    </location>
</feature>
<keyword evidence="2 6" id="KW-0812">Transmembrane</keyword>
<evidence type="ECO:0000256" key="5">
    <source>
        <dbReference type="SAM" id="MobiDB-lite"/>
    </source>
</evidence>
<gene>
    <name evidence="7" type="ORF">NA57DRAFT_49659</name>
</gene>
<evidence type="ECO:0000256" key="2">
    <source>
        <dbReference type="ARBA" id="ARBA00022692"/>
    </source>
</evidence>
<feature type="transmembrane region" description="Helical" evidence="6">
    <location>
        <begin position="177"/>
        <end position="198"/>
    </location>
</feature>
<organism evidence="7 8">
    <name type="scientific">Rhizodiscina lignyota</name>
    <dbReference type="NCBI Taxonomy" id="1504668"/>
    <lineage>
        <taxon>Eukaryota</taxon>
        <taxon>Fungi</taxon>
        <taxon>Dikarya</taxon>
        <taxon>Ascomycota</taxon>
        <taxon>Pezizomycotina</taxon>
        <taxon>Dothideomycetes</taxon>
        <taxon>Pleosporomycetidae</taxon>
        <taxon>Aulographales</taxon>
        <taxon>Rhizodiscinaceae</taxon>
        <taxon>Rhizodiscina</taxon>
    </lineage>
</organism>
<feature type="transmembrane region" description="Helical" evidence="6">
    <location>
        <begin position="140"/>
        <end position="165"/>
    </location>
</feature>
<dbReference type="EMBL" id="ML978142">
    <property type="protein sequence ID" value="KAF2092813.1"/>
    <property type="molecule type" value="Genomic_DNA"/>
</dbReference>
<dbReference type="InterPro" id="IPR036259">
    <property type="entry name" value="MFS_trans_sf"/>
</dbReference>
<dbReference type="Pfam" id="PF05978">
    <property type="entry name" value="UNC-93"/>
    <property type="match status" value="1"/>
</dbReference>
<dbReference type="GO" id="GO:0016020">
    <property type="term" value="C:membrane"/>
    <property type="evidence" value="ECO:0007669"/>
    <property type="project" value="UniProtKB-SubCell"/>
</dbReference>
<dbReference type="InterPro" id="IPR051617">
    <property type="entry name" value="UNC-93-like_regulator"/>
</dbReference>
<sequence>MAFKKENIRLNHPFVQNAIAGSLLFCLPGIYLALTGLGAGGGKPSSQSVAANVNSILYGVFFLTGWFSGTTLNMIGPKYTMFLGSIGYSLYTGGLWYFDRSGHSWFAYMGGGIEGVSAALLWASAGYVAYSYAEEEDKALYITIQWCFCEGGSTIAALVALGINIHNDDQGGGAPTPVYIVFVVIQVIAMAMALTLLVKPKNVKRSDGTHIAIFKQPNLKDELLGVASLFKDYKFMMLLPAIFTAEMALALESSINGYYFNLRTRSLNNVAFNFIQLPASFGMTYILDNKRFGRRRTRALIGITVMSAITLAICSAESAWLVQHNLDRSGPGPSVDWTDDSFAGAFVIYTIYGSVYSIYQIATQYVICSLTNDPTRLARYAGVFRGVTALGMMFSFIIDGNGGSYLAQLSFQFACYFVGICLLYPVALYFIADTNYFKEDTVIVPHHVEEDMGKAQLGDVEGVEVVPDDAGEDKSHTSQAVAEKAAHE</sequence>
<feature type="transmembrane region" description="Helical" evidence="6">
    <location>
        <begin position="79"/>
        <end position="98"/>
    </location>
</feature>
<comment type="caution">
    <text evidence="7">The sequence shown here is derived from an EMBL/GenBank/DDBJ whole genome shotgun (WGS) entry which is preliminary data.</text>
</comment>
<dbReference type="PANTHER" id="PTHR23294">
    <property type="entry name" value="ET TRANSLATION PRODUCT-RELATED"/>
    <property type="match status" value="1"/>
</dbReference>